<sequence>MAGLNTDDTYSSSVSKQSNYVLPPLLPATDLFANGGLDLSWTGHDPQTTTTTTTSSTDDPFSTLPTPLQLDGNNRASPSSPSPSSSSDDDSGNVSPLLWVPADRHPEIAPSEFTKWLETNGSNTRKATAALRRKSSVLSQLHIPSDQQEQQQSSTPAATDELKETSFEFDRHSPAQDTSRVLAPRGGNGFLLRRSAFSARGRGRKLTSSRHGTIKSSSNSSSDGTQQNDIIQRQQLQSQQEPSSSPPSPSPSAPSAPSASSASSASSATKKEPVRLYDRPVSMSEWIDLGSASLLDVSDDSQHGILSRVHDAESHLLSQLTISSPPPTKSNHSSKEEDRSTEGSSPSPTHLGATFDPQQQQQSPSIPLSEKTTTSDLGESRQRRQPASAARQPPSSPIPTRPVQRASSERLPTSKQDKKLSWFGGFFGGEKEKKRGGSLRRVDDERHAQEKQQQQQKIDNSNSFRKSGLGSLFSRSKSISTSTTNSKHPLRQDTPPPATLLPKLGLANDRLPLHVERALYRLSHYKLADPRRPLQHQVAISNLMFWYLSVINAHPPPPPQTTIMASAPPSNYHAHFDEPAARPPTRDDDDLPLSYYKGEA</sequence>
<dbReference type="Pfam" id="PF08632">
    <property type="entry name" value="Zds_C"/>
    <property type="match status" value="1"/>
</dbReference>
<feature type="compositionally biased region" description="Low complexity" evidence="1">
    <location>
        <begin position="216"/>
        <end position="243"/>
    </location>
</feature>
<feature type="compositionally biased region" description="Low complexity" evidence="1">
    <location>
        <begin position="77"/>
        <end position="86"/>
    </location>
</feature>
<feature type="compositionally biased region" description="Pro residues" evidence="1">
    <location>
        <begin position="244"/>
        <end position="254"/>
    </location>
</feature>
<dbReference type="InParanoid" id="A0A168QEH5"/>
<feature type="region of interest" description="Disordered" evidence="1">
    <location>
        <begin position="1"/>
        <end position="20"/>
    </location>
</feature>
<evidence type="ECO:0000313" key="3">
    <source>
        <dbReference type="EMBL" id="SAM04480.1"/>
    </source>
</evidence>
<feature type="compositionally biased region" description="Basic and acidic residues" evidence="1">
    <location>
        <begin position="269"/>
        <end position="278"/>
    </location>
</feature>
<keyword evidence="4" id="KW-1185">Reference proteome</keyword>
<feature type="compositionally biased region" description="Low complexity" evidence="1">
    <location>
        <begin position="191"/>
        <end position="200"/>
    </location>
</feature>
<dbReference type="OrthoDB" id="5589766at2759"/>
<feature type="compositionally biased region" description="Polar residues" evidence="1">
    <location>
        <begin position="145"/>
        <end position="157"/>
    </location>
</feature>
<dbReference type="PANTHER" id="PTHR28089:SF1">
    <property type="entry name" value="PROTEIN ZDS1-RELATED"/>
    <property type="match status" value="1"/>
</dbReference>
<evidence type="ECO:0000313" key="4">
    <source>
        <dbReference type="Proteomes" id="UP000078561"/>
    </source>
</evidence>
<proteinExistence type="predicted"/>
<accession>A0A168QEH5</accession>
<protein>
    <recommendedName>
        <fullName evidence="2">Protein Zds1 C-terminal domain-containing protein</fullName>
    </recommendedName>
</protein>
<feature type="region of interest" description="Disordered" evidence="1">
    <location>
        <begin position="43"/>
        <end position="98"/>
    </location>
</feature>
<evidence type="ECO:0000259" key="2">
    <source>
        <dbReference type="SMART" id="SM01327"/>
    </source>
</evidence>
<feature type="compositionally biased region" description="Basic and acidic residues" evidence="1">
    <location>
        <begin position="160"/>
        <end position="174"/>
    </location>
</feature>
<feature type="compositionally biased region" description="Low complexity" evidence="1">
    <location>
        <begin position="45"/>
        <end position="67"/>
    </location>
</feature>
<feature type="region of interest" description="Disordered" evidence="1">
    <location>
        <begin position="143"/>
        <end position="278"/>
    </location>
</feature>
<feature type="compositionally biased region" description="Basic and acidic residues" evidence="1">
    <location>
        <begin position="429"/>
        <end position="450"/>
    </location>
</feature>
<organism evidence="3">
    <name type="scientific">Absidia glauca</name>
    <name type="common">Pin mould</name>
    <dbReference type="NCBI Taxonomy" id="4829"/>
    <lineage>
        <taxon>Eukaryota</taxon>
        <taxon>Fungi</taxon>
        <taxon>Fungi incertae sedis</taxon>
        <taxon>Mucoromycota</taxon>
        <taxon>Mucoromycotina</taxon>
        <taxon>Mucoromycetes</taxon>
        <taxon>Mucorales</taxon>
        <taxon>Cunninghamellaceae</taxon>
        <taxon>Absidia</taxon>
    </lineage>
</organism>
<feature type="domain" description="Protein Zds1 C-terminal" evidence="2">
    <location>
        <begin position="500"/>
        <end position="552"/>
    </location>
</feature>
<dbReference type="PANTHER" id="PTHR28089">
    <property type="entry name" value="PROTEIN ZDS1-RELATED"/>
    <property type="match status" value="1"/>
</dbReference>
<dbReference type="EMBL" id="LT554386">
    <property type="protein sequence ID" value="SAM04480.1"/>
    <property type="molecule type" value="Genomic_DNA"/>
</dbReference>
<reference evidence="3" key="1">
    <citation type="submission" date="2016-04" db="EMBL/GenBank/DDBJ databases">
        <authorList>
            <person name="Evans L.H."/>
            <person name="Alamgir A."/>
            <person name="Owens N."/>
            <person name="Weber N.D."/>
            <person name="Virtaneva K."/>
            <person name="Barbian K."/>
            <person name="Babar A."/>
            <person name="Rosenke K."/>
        </authorList>
    </citation>
    <scope>NUCLEOTIDE SEQUENCE [LARGE SCALE GENOMIC DNA]</scope>
    <source>
        <strain evidence="3">CBS 101.48</strain>
    </source>
</reference>
<dbReference type="GO" id="GO:0005737">
    <property type="term" value="C:cytoplasm"/>
    <property type="evidence" value="ECO:0007669"/>
    <property type="project" value="TreeGrafter"/>
</dbReference>
<feature type="compositionally biased region" description="Basic and acidic residues" evidence="1">
    <location>
        <begin position="574"/>
        <end position="586"/>
    </location>
</feature>
<dbReference type="SMART" id="SM01327">
    <property type="entry name" value="Zds_C"/>
    <property type="match status" value="1"/>
</dbReference>
<feature type="compositionally biased region" description="Low complexity" evidence="1">
    <location>
        <begin position="255"/>
        <end position="268"/>
    </location>
</feature>
<dbReference type="InterPro" id="IPR040206">
    <property type="entry name" value="Zds1/2"/>
</dbReference>
<dbReference type="InterPro" id="IPR013941">
    <property type="entry name" value="ZDS1_C"/>
</dbReference>
<dbReference type="GO" id="GO:0010971">
    <property type="term" value="P:positive regulation of G2/M transition of mitotic cell cycle"/>
    <property type="evidence" value="ECO:0007669"/>
    <property type="project" value="TreeGrafter"/>
</dbReference>
<dbReference type="Proteomes" id="UP000078561">
    <property type="component" value="Unassembled WGS sequence"/>
</dbReference>
<name>A0A168QEH5_ABSGL</name>
<dbReference type="OMA" id="KTHGANT"/>
<dbReference type="GO" id="GO:0030010">
    <property type="term" value="P:establishment of cell polarity"/>
    <property type="evidence" value="ECO:0007669"/>
    <property type="project" value="TreeGrafter"/>
</dbReference>
<feature type="compositionally biased region" description="Low complexity" evidence="1">
    <location>
        <begin position="471"/>
        <end position="486"/>
    </location>
</feature>
<feature type="region of interest" description="Disordered" evidence="1">
    <location>
        <begin position="572"/>
        <end position="600"/>
    </location>
</feature>
<dbReference type="STRING" id="4829.A0A168QEH5"/>
<feature type="region of interest" description="Disordered" evidence="1">
    <location>
        <begin position="317"/>
        <end position="503"/>
    </location>
</feature>
<gene>
    <name evidence="3" type="primary">ABSGL_10344.1 scaffold 11921</name>
</gene>
<evidence type="ECO:0000256" key="1">
    <source>
        <dbReference type="SAM" id="MobiDB-lite"/>
    </source>
</evidence>
<dbReference type="AlphaFoldDB" id="A0A168QEH5"/>